<gene>
    <name evidence="2" type="ORF">CSOJ01_05925</name>
</gene>
<protein>
    <submittedName>
        <fullName evidence="2">Uncharacterized protein</fullName>
    </submittedName>
</protein>
<organism evidence="2 3">
    <name type="scientific">Colletotrichum sojae</name>
    <dbReference type="NCBI Taxonomy" id="2175907"/>
    <lineage>
        <taxon>Eukaryota</taxon>
        <taxon>Fungi</taxon>
        <taxon>Dikarya</taxon>
        <taxon>Ascomycota</taxon>
        <taxon>Pezizomycotina</taxon>
        <taxon>Sordariomycetes</taxon>
        <taxon>Hypocreomycetidae</taxon>
        <taxon>Glomerellales</taxon>
        <taxon>Glomerellaceae</taxon>
        <taxon>Colletotrichum</taxon>
        <taxon>Colletotrichum orchidearum species complex</taxon>
    </lineage>
</organism>
<keyword evidence="3" id="KW-1185">Reference proteome</keyword>
<evidence type="ECO:0000313" key="2">
    <source>
        <dbReference type="EMBL" id="KAF6811120.1"/>
    </source>
</evidence>
<comment type="caution">
    <text evidence="2">The sequence shown here is derived from an EMBL/GenBank/DDBJ whole genome shotgun (WGS) entry which is preliminary data.</text>
</comment>
<feature type="region of interest" description="Disordered" evidence="1">
    <location>
        <begin position="70"/>
        <end position="108"/>
    </location>
</feature>
<reference evidence="2 3" key="1">
    <citation type="journal article" date="2020" name="Phytopathology">
        <title>Genome Sequence Resources of Colletotrichum truncatum, C. plurivorum, C. musicola, and C. sojae: Four Species Pathogenic to Soybean (Glycine max).</title>
        <authorList>
            <person name="Rogerio F."/>
            <person name="Boufleur T.R."/>
            <person name="Ciampi-Guillardi M."/>
            <person name="Sukno S.A."/>
            <person name="Thon M.R."/>
            <person name="Massola Junior N.S."/>
            <person name="Baroncelli R."/>
        </authorList>
    </citation>
    <scope>NUCLEOTIDE SEQUENCE [LARGE SCALE GENOMIC DNA]</scope>
    <source>
        <strain evidence="2 3">LFN0009</strain>
    </source>
</reference>
<feature type="region of interest" description="Disordered" evidence="1">
    <location>
        <begin position="36"/>
        <end position="55"/>
    </location>
</feature>
<dbReference type="EMBL" id="WIGN01000078">
    <property type="protein sequence ID" value="KAF6811120.1"/>
    <property type="molecule type" value="Genomic_DNA"/>
</dbReference>
<sequence length="139" mass="15096">MALRSALANASRRKNERLHQDPDNLTLKTGITIGGLCLPPQKPSARSDRPGQPIKIHMTERGRTWTLRKTRGKGGVKDFDGQRRRSSSLVGIPGPVAGDAHYTTDDDLGQPSGARIPFSIRALLLPMRMTGLVMTESAA</sequence>
<feature type="region of interest" description="Disordered" evidence="1">
    <location>
        <begin position="1"/>
        <end position="24"/>
    </location>
</feature>
<accession>A0A8H6JDL4</accession>
<evidence type="ECO:0000313" key="3">
    <source>
        <dbReference type="Proteomes" id="UP000652219"/>
    </source>
</evidence>
<feature type="compositionally biased region" description="Low complexity" evidence="1">
    <location>
        <begin position="1"/>
        <end position="10"/>
    </location>
</feature>
<dbReference type="Proteomes" id="UP000652219">
    <property type="component" value="Unassembled WGS sequence"/>
</dbReference>
<dbReference type="AlphaFoldDB" id="A0A8H6JDL4"/>
<evidence type="ECO:0000256" key="1">
    <source>
        <dbReference type="SAM" id="MobiDB-lite"/>
    </source>
</evidence>
<proteinExistence type="predicted"/>
<name>A0A8H6JDL4_9PEZI</name>